<dbReference type="PANTHER" id="PTHR47691:SF3">
    <property type="entry name" value="HTH-TYPE TRANSCRIPTIONAL REGULATOR RV0890C-RELATED"/>
    <property type="match status" value="1"/>
</dbReference>
<dbReference type="Gene3D" id="3.40.50.300">
    <property type="entry name" value="P-loop containing nucleotide triphosphate hydrolases"/>
    <property type="match status" value="1"/>
</dbReference>
<dbReference type="Pfam" id="PF13181">
    <property type="entry name" value="TPR_8"/>
    <property type="match status" value="1"/>
</dbReference>
<proteinExistence type="predicted"/>
<feature type="repeat" description="TPR" evidence="1">
    <location>
        <begin position="547"/>
        <end position="580"/>
    </location>
</feature>
<dbReference type="SUPFAM" id="SSF48452">
    <property type="entry name" value="TPR-like"/>
    <property type="match status" value="1"/>
</dbReference>
<feature type="region of interest" description="Disordered" evidence="2">
    <location>
        <begin position="80"/>
        <end position="105"/>
    </location>
</feature>
<dbReference type="SUPFAM" id="SSF52540">
    <property type="entry name" value="P-loop containing nucleoside triphosphate hydrolases"/>
    <property type="match status" value="1"/>
</dbReference>
<feature type="compositionally biased region" description="Polar residues" evidence="2">
    <location>
        <begin position="80"/>
        <end position="94"/>
    </location>
</feature>
<gene>
    <name evidence="4" type="ORF">PLAM_3807</name>
</gene>
<dbReference type="Gene3D" id="1.25.40.10">
    <property type="entry name" value="Tetratricopeptide repeat domain"/>
    <property type="match status" value="1"/>
</dbReference>
<name>A0A1J1JL26_PLAAG</name>
<dbReference type="EMBL" id="LO018304">
    <property type="protein sequence ID" value="CUM61773.1"/>
    <property type="molecule type" value="Genomic_DNA"/>
</dbReference>
<dbReference type="PANTHER" id="PTHR47691">
    <property type="entry name" value="REGULATOR-RELATED"/>
    <property type="match status" value="1"/>
</dbReference>
<sequence>MVPREFLKTVATRVGISDNELEVMARAIQGEPMTAISKQLGVRKDALQKRLGEVYRKLNISGAGPGKLAKLQQKLLSEYQTDGTNQGSQINGQSGRKKRSMSGLDPQGFSSNVQIDWGNAPKLAAFYGRLEAMATLKQGLVTERAHLMMLEGMGGIGKTALAVKLVQEIAPDFDKVIWRSLRDKPSPSEFIASTFPEQSQAPLGWDDSEQIAQLLKTLSDSRYLLVIDEIEYISQLGSKDAAFKSYESLFQQISESSHRSSVLLIGWEFPLSWQQFASKTSVQLTGLSEQDSQQMVLSGQESLYLDEKFLSELIHLCGGNPLILKLWAAKIPDFTIRNLTKLIKQNTLVIEELVRQSLRAEQELSDLEIRLVCWLAVNQKAATLSELATDLILSETEAEVQTSLEFLVERSLLETTNFSAPMAYTVNSNFRKAVWYQLMGKSFNELGYKYYLEGEFQSAKINLLQAIRYHSALSAGHYNLGSTYEKLDQFEEARKHYQILVDVDNNRATQAAVNNLARLEILDGKTEEAIDKLEKTLVQVKDKGIRAALYKNLGWAYFLENNPKQAEVELRQSLELKESNVVAYYLLAQVLEAQNRHKQALTFWKTALEQDELDQKSNGVTWRLPELLAWRMTARQRLLK</sequence>
<feature type="domain" description="NB-ARC" evidence="3">
    <location>
        <begin position="133"/>
        <end position="231"/>
    </location>
</feature>
<dbReference type="InterPro" id="IPR011990">
    <property type="entry name" value="TPR-like_helical_dom_sf"/>
</dbReference>
<reference evidence="4" key="1">
    <citation type="submission" date="2015-09" db="EMBL/GenBank/DDBJ databases">
        <authorList>
            <person name="Jackson K.R."/>
            <person name="Lunt B.L."/>
            <person name="Fisher J.N.B."/>
            <person name="Gardner A.V."/>
            <person name="Bailey M.E."/>
            <person name="Deus L.M."/>
            <person name="Earl A.S."/>
            <person name="Gibby P.D."/>
            <person name="Hartmann K.A."/>
            <person name="Liu J.E."/>
            <person name="Manci A.M."/>
            <person name="Nielsen D.A."/>
            <person name="Solomon M.B."/>
            <person name="Breakwell D.P."/>
            <person name="Burnett S.H."/>
            <person name="Grose J.H."/>
        </authorList>
    </citation>
    <scope>NUCLEOTIDE SEQUENCE</scope>
    <source>
        <strain evidence="4">7805</strain>
    </source>
</reference>
<dbReference type="AlphaFoldDB" id="A0A1J1JL26"/>
<keyword evidence="1" id="KW-0802">TPR repeat</keyword>
<dbReference type="InterPro" id="IPR019734">
    <property type="entry name" value="TPR_rpt"/>
</dbReference>
<dbReference type="Pfam" id="PF13424">
    <property type="entry name" value="TPR_12"/>
    <property type="match status" value="1"/>
</dbReference>
<feature type="repeat" description="TPR" evidence="1">
    <location>
        <begin position="474"/>
        <end position="507"/>
    </location>
</feature>
<evidence type="ECO:0000259" key="3">
    <source>
        <dbReference type="Pfam" id="PF00931"/>
    </source>
</evidence>
<evidence type="ECO:0000313" key="4">
    <source>
        <dbReference type="EMBL" id="CUM61773.1"/>
    </source>
</evidence>
<organism evidence="4">
    <name type="scientific">Planktothrix agardhii</name>
    <name type="common">Oscillatoria agardhii</name>
    <dbReference type="NCBI Taxonomy" id="1160"/>
    <lineage>
        <taxon>Bacteria</taxon>
        <taxon>Bacillati</taxon>
        <taxon>Cyanobacteriota</taxon>
        <taxon>Cyanophyceae</taxon>
        <taxon>Oscillatoriophycideae</taxon>
        <taxon>Oscillatoriales</taxon>
        <taxon>Microcoleaceae</taxon>
        <taxon>Planktothrix</taxon>
    </lineage>
</organism>
<dbReference type="SMART" id="SM00028">
    <property type="entry name" value="TPR"/>
    <property type="match status" value="4"/>
</dbReference>
<dbReference type="InterPro" id="IPR027417">
    <property type="entry name" value="P-loop_NTPase"/>
</dbReference>
<dbReference type="GO" id="GO:0043531">
    <property type="term" value="F:ADP binding"/>
    <property type="evidence" value="ECO:0007669"/>
    <property type="project" value="InterPro"/>
</dbReference>
<evidence type="ECO:0000256" key="2">
    <source>
        <dbReference type="SAM" id="MobiDB-lite"/>
    </source>
</evidence>
<accession>A0A1J1JL26</accession>
<protein>
    <recommendedName>
        <fullName evidence="3">NB-ARC domain-containing protein</fullName>
    </recommendedName>
</protein>
<evidence type="ECO:0000256" key="1">
    <source>
        <dbReference type="PROSITE-ProRule" id="PRU00339"/>
    </source>
</evidence>
<dbReference type="PRINTS" id="PR00364">
    <property type="entry name" value="DISEASERSIST"/>
</dbReference>
<dbReference type="RefSeq" id="WP_254034291.1">
    <property type="nucleotide sequence ID" value="NZ_LR882950.1"/>
</dbReference>
<dbReference type="Pfam" id="PF00931">
    <property type="entry name" value="NB-ARC"/>
    <property type="match status" value="1"/>
</dbReference>
<dbReference type="PROSITE" id="PS50005">
    <property type="entry name" value="TPR"/>
    <property type="match status" value="2"/>
</dbReference>
<dbReference type="InterPro" id="IPR002182">
    <property type="entry name" value="NB-ARC"/>
</dbReference>